<evidence type="ECO:0000313" key="7">
    <source>
        <dbReference type="EMBL" id="ABM62184.1"/>
    </source>
</evidence>
<keyword evidence="8" id="KW-1185">Reference proteome</keyword>
<dbReference type="GO" id="GO:1902495">
    <property type="term" value="C:transmembrane transporter complex"/>
    <property type="evidence" value="ECO:0007669"/>
    <property type="project" value="UniProtKB-ARBA"/>
</dbReference>
<feature type="domain" description="ABC transporter" evidence="6">
    <location>
        <begin position="39"/>
        <end position="262"/>
    </location>
</feature>
<dbReference type="STRING" id="349124.Hhal_1417"/>
<evidence type="ECO:0000256" key="4">
    <source>
        <dbReference type="ARBA" id="ARBA00038388"/>
    </source>
</evidence>
<evidence type="ECO:0000256" key="2">
    <source>
        <dbReference type="ARBA" id="ARBA00022741"/>
    </source>
</evidence>
<proteinExistence type="inferred from homology"/>
<gene>
    <name evidence="7" type="ordered locus">Hhal_1417</name>
</gene>
<reference evidence="7 8" key="2">
    <citation type="journal article" date="2013" name="Stand. Genomic Sci.">
        <title>Complete genome sequence of Halorhodospira halophila SL1.</title>
        <authorList>
            <person name="Challacombe J.F."/>
            <person name="Majid S."/>
            <person name="Deole R."/>
            <person name="Brettin T.S."/>
            <person name="Bruce D."/>
            <person name="Delano S.F."/>
            <person name="Detter J.C."/>
            <person name="Gleasner C.D."/>
            <person name="Han C.S."/>
            <person name="Misra M."/>
            <person name="Reitenga K.G."/>
            <person name="Mikhailova N."/>
            <person name="Woyke T."/>
            <person name="Pitluck S."/>
            <person name="Nolan M."/>
            <person name="Land M.L."/>
            <person name="Saunders E."/>
            <person name="Tapia R."/>
            <person name="Lapidus A."/>
            <person name="Ivanova N."/>
            <person name="Hoff W.D."/>
        </authorList>
    </citation>
    <scope>NUCLEOTIDE SEQUENCE [LARGE SCALE GENOMIC DNA]</scope>
    <source>
        <strain evidence="8">DSM 244 / SL1</strain>
    </source>
</reference>
<dbReference type="InterPro" id="IPR003593">
    <property type="entry name" value="AAA+_ATPase"/>
</dbReference>
<organism evidence="7 8">
    <name type="scientific">Halorhodospira halophila (strain DSM 244 / SL1)</name>
    <name type="common">Ectothiorhodospira halophila (strain DSM 244 / SL1)</name>
    <dbReference type="NCBI Taxonomy" id="349124"/>
    <lineage>
        <taxon>Bacteria</taxon>
        <taxon>Pseudomonadati</taxon>
        <taxon>Pseudomonadota</taxon>
        <taxon>Gammaproteobacteria</taxon>
        <taxon>Chromatiales</taxon>
        <taxon>Ectothiorhodospiraceae</taxon>
        <taxon>Halorhodospira</taxon>
    </lineage>
</organism>
<dbReference type="FunFam" id="3.40.50.300:FF:000032">
    <property type="entry name" value="Export ABC transporter ATP-binding protein"/>
    <property type="match status" value="1"/>
</dbReference>
<evidence type="ECO:0000256" key="5">
    <source>
        <dbReference type="SAM" id="MobiDB-lite"/>
    </source>
</evidence>
<dbReference type="SMART" id="SM00382">
    <property type="entry name" value="AAA"/>
    <property type="match status" value="1"/>
</dbReference>
<feature type="compositionally biased region" description="Basic and acidic residues" evidence="5">
    <location>
        <begin position="15"/>
        <end position="31"/>
    </location>
</feature>
<dbReference type="InterPro" id="IPR017871">
    <property type="entry name" value="ABC_transporter-like_CS"/>
</dbReference>
<keyword evidence="1" id="KW-0813">Transport</keyword>
<dbReference type="Gene3D" id="3.40.50.300">
    <property type="entry name" value="P-loop containing nucleotide triphosphate hydrolases"/>
    <property type="match status" value="1"/>
</dbReference>
<accession>A1WWX2</accession>
<dbReference type="InterPro" id="IPR003439">
    <property type="entry name" value="ABC_transporter-like_ATP-bd"/>
</dbReference>
<name>A1WWX2_HALHL</name>
<feature type="region of interest" description="Disordered" evidence="5">
    <location>
        <begin position="1"/>
        <end position="34"/>
    </location>
</feature>
<dbReference type="PANTHER" id="PTHR24220:SF659">
    <property type="entry name" value="TRANSPORTER, PUTATIVE-RELATED"/>
    <property type="match status" value="1"/>
</dbReference>
<dbReference type="SUPFAM" id="SSF52540">
    <property type="entry name" value="P-loop containing nucleoside triphosphate hydrolases"/>
    <property type="match status" value="1"/>
</dbReference>
<dbReference type="GO" id="GO:0016887">
    <property type="term" value="F:ATP hydrolysis activity"/>
    <property type="evidence" value="ECO:0007669"/>
    <property type="project" value="InterPro"/>
</dbReference>
<dbReference type="Pfam" id="PF00005">
    <property type="entry name" value="ABC_tran"/>
    <property type="match status" value="1"/>
</dbReference>
<dbReference type="HOGENOM" id="CLU_000604_1_22_6"/>
<reference evidence="8" key="1">
    <citation type="submission" date="2006-12" db="EMBL/GenBank/DDBJ databases">
        <title>Complete sequence of Halorhodospira halophila SL1.</title>
        <authorList>
            <consortium name="US DOE Joint Genome Institute"/>
            <person name="Copeland A."/>
            <person name="Lucas S."/>
            <person name="Lapidus A."/>
            <person name="Barry K."/>
            <person name="Detter J.C."/>
            <person name="Glavina del Rio T."/>
            <person name="Hammon N."/>
            <person name="Israni S."/>
            <person name="Dalin E."/>
            <person name="Tice H."/>
            <person name="Pitluck S."/>
            <person name="Saunders E."/>
            <person name="Brettin T."/>
            <person name="Bruce D."/>
            <person name="Han C."/>
            <person name="Tapia R."/>
            <person name="Schmutz J."/>
            <person name="Larimer F."/>
            <person name="Land M."/>
            <person name="Hauser L."/>
            <person name="Kyrpides N."/>
            <person name="Mikhailova N."/>
            <person name="Hoff W."/>
            <person name="Richardson P."/>
        </authorList>
    </citation>
    <scope>NUCLEOTIDE SEQUENCE [LARGE SCALE GENOMIC DNA]</scope>
    <source>
        <strain evidence="8">DSM 244 / SL1</strain>
    </source>
</reference>
<dbReference type="GO" id="GO:0005886">
    <property type="term" value="C:plasma membrane"/>
    <property type="evidence" value="ECO:0007669"/>
    <property type="project" value="TreeGrafter"/>
</dbReference>
<dbReference type="KEGG" id="hha:Hhal_1417"/>
<comment type="similarity">
    <text evidence="4">Belongs to the ABC transporter superfamily. Macrolide exporter (TC 3.A.1.122) family.</text>
</comment>
<dbReference type="Proteomes" id="UP000000647">
    <property type="component" value="Chromosome"/>
</dbReference>
<dbReference type="InterPro" id="IPR015854">
    <property type="entry name" value="ABC_transpr_LolD-like"/>
</dbReference>
<evidence type="ECO:0000259" key="6">
    <source>
        <dbReference type="PROSITE" id="PS50893"/>
    </source>
</evidence>
<dbReference type="AlphaFoldDB" id="A1WWX2"/>
<dbReference type="CDD" id="cd03255">
    <property type="entry name" value="ABC_MJ0796_LolCDE_FtsE"/>
    <property type="match status" value="1"/>
</dbReference>
<dbReference type="PROSITE" id="PS00211">
    <property type="entry name" value="ABC_TRANSPORTER_1"/>
    <property type="match status" value="1"/>
</dbReference>
<dbReference type="PANTHER" id="PTHR24220">
    <property type="entry name" value="IMPORT ATP-BINDING PROTEIN"/>
    <property type="match status" value="1"/>
</dbReference>
<keyword evidence="3" id="KW-0067">ATP-binding</keyword>
<dbReference type="GO" id="GO:0005524">
    <property type="term" value="F:ATP binding"/>
    <property type="evidence" value="ECO:0007669"/>
    <property type="project" value="UniProtKB-KW"/>
</dbReference>
<evidence type="ECO:0000256" key="3">
    <source>
        <dbReference type="ARBA" id="ARBA00022840"/>
    </source>
</evidence>
<dbReference type="PROSITE" id="PS50893">
    <property type="entry name" value="ABC_TRANSPORTER_2"/>
    <property type="match status" value="1"/>
</dbReference>
<dbReference type="InterPro" id="IPR027417">
    <property type="entry name" value="P-loop_NTPase"/>
</dbReference>
<sequence length="262" mass="27769">MSATSPTDGTAAGRHSADRQPLRSRTGRDGGEAEDSPLIRLLGVRKGYPEGGGVRVVLDGLDLVIRRGESLAVVGPSGSGKSTLLNLIGAMEGPDAGTIGFGGEDLTTLDETARTLFRRRHLGFIFQQLNLVPTLTVLENLLLPLELNGVLNREGRRYARELLERVGLQGREDTFPELLSGGERQRVAVARALVHGPDLLLADEPTGSLDGATAQTVLGLFNELRRERGMTALIATHSTDVAAAADRVVALQGGRLQEVAAA</sequence>
<dbReference type="InterPro" id="IPR017911">
    <property type="entry name" value="MacB-like_ATP-bd"/>
</dbReference>
<evidence type="ECO:0000256" key="1">
    <source>
        <dbReference type="ARBA" id="ARBA00022448"/>
    </source>
</evidence>
<protein>
    <submittedName>
        <fullName evidence="7">ABC transporter related protein</fullName>
    </submittedName>
</protein>
<dbReference type="GO" id="GO:0022857">
    <property type="term" value="F:transmembrane transporter activity"/>
    <property type="evidence" value="ECO:0007669"/>
    <property type="project" value="TreeGrafter"/>
</dbReference>
<evidence type="ECO:0000313" key="8">
    <source>
        <dbReference type="Proteomes" id="UP000000647"/>
    </source>
</evidence>
<keyword evidence="2" id="KW-0547">Nucleotide-binding</keyword>
<dbReference type="EMBL" id="CP000544">
    <property type="protein sequence ID" value="ABM62184.1"/>
    <property type="molecule type" value="Genomic_DNA"/>
</dbReference>
<dbReference type="eggNOG" id="COG1136">
    <property type="taxonomic scope" value="Bacteria"/>
</dbReference>